<reference evidence="4 5" key="1">
    <citation type="submission" date="2019-07" db="EMBL/GenBank/DDBJ databases">
        <title>Whole genome shotgun sequence of Meiothermus hypogaeus NBRC 106114.</title>
        <authorList>
            <person name="Hosoyama A."/>
            <person name="Uohara A."/>
            <person name="Ohji S."/>
            <person name="Ichikawa N."/>
        </authorList>
    </citation>
    <scope>NUCLEOTIDE SEQUENCE [LARGE SCALE GENOMIC DNA]</scope>
    <source>
        <strain evidence="4 5">NBRC 106114</strain>
    </source>
</reference>
<feature type="transmembrane region" description="Helical" evidence="2">
    <location>
        <begin position="342"/>
        <end position="364"/>
    </location>
</feature>
<dbReference type="OrthoDB" id="25374at2"/>
<keyword evidence="2" id="KW-0812">Transmembrane</keyword>
<evidence type="ECO:0000256" key="2">
    <source>
        <dbReference type="SAM" id="Phobius"/>
    </source>
</evidence>
<organism evidence="4 5">
    <name type="scientific">Meiothermus hypogaeus NBRC 106114</name>
    <dbReference type="NCBI Taxonomy" id="1227553"/>
    <lineage>
        <taxon>Bacteria</taxon>
        <taxon>Thermotogati</taxon>
        <taxon>Deinococcota</taxon>
        <taxon>Deinococci</taxon>
        <taxon>Thermales</taxon>
        <taxon>Thermaceae</taxon>
        <taxon>Meiothermus</taxon>
    </lineage>
</organism>
<feature type="chain" id="PRO_5021874854" description="TrbL/VirB6 plasmid conjugal transfer protein" evidence="3">
    <location>
        <begin position="22"/>
        <end position="485"/>
    </location>
</feature>
<evidence type="ECO:0008006" key="6">
    <source>
        <dbReference type="Google" id="ProtNLM"/>
    </source>
</evidence>
<name>A0A511R0L0_9DEIN</name>
<dbReference type="AlphaFoldDB" id="A0A511R0L0"/>
<protein>
    <recommendedName>
        <fullName evidence="6">TrbL/VirB6 plasmid conjugal transfer protein</fullName>
    </recommendedName>
</protein>
<feature type="region of interest" description="Disordered" evidence="1">
    <location>
        <begin position="463"/>
        <end position="485"/>
    </location>
</feature>
<keyword evidence="2" id="KW-1133">Transmembrane helix</keyword>
<feature type="region of interest" description="Disordered" evidence="1">
    <location>
        <begin position="422"/>
        <end position="442"/>
    </location>
</feature>
<feature type="signal peptide" evidence="3">
    <location>
        <begin position="1"/>
        <end position="21"/>
    </location>
</feature>
<dbReference type="EMBL" id="BJXL01000033">
    <property type="protein sequence ID" value="GEM83140.1"/>
    <property type="molecule type" value="Genomic_DNA"/>
</dbReference>
<gene>
    <name evidence="4" type="ORF">MHY01S_13060</name>
</gene>
<accession>A0A511R0L0</accession>
<feature type="transmembrane region" description="Helical" evidence="2">
    <location>
        <begin position="63"/>
        <end position="83"/>
    </location>
</feature>
<keyword evidence="2" id="KW-0472">Membrane</keyword>
<feature type="compositionally biased region" description="Gly residues" evidence="1">
    <location>
        <begin position="425"/>
        <end position="436"/>
    </location>
</feature>
<evidence type="ECO:0000313" key="4">
    <source>
        <dbReference type="EMBL" id="GEM83140.1"/>
    </source>
</evidence>
<dbReference type="RefSeq" id="WP_147075329.1">
    <property type="nucleotide sequence ID" value="NZ_BJXL01000033.1"/>
</dbReference>
<keyword evidence="3" id="KW-0732">Signal</keyword>
<evidence type="ECO:0000256" key="1">
    <source>
        <dbReference type="SAM" id="MobiDB-lite"/>
    </source>
</evidence>
<proteinExistence type="predicted"/>
<feature type="transmembrane region" description="Helical" evidence="2">
    <location>
        <begin position="95"/>
        <end position="113"/>
    </location>
</feature>
<evidence type="ECO:0000256" key="3">
    <source>
        <dbReference type="SAM" id="SignalP"/>
    </source>
</evidence>
<feature type="transmembrane region" description="Helical" evidence="2">
    <location>
        <begin position="194"/>
        <end position="213"/>
    </location>
</feature>
<feature type="transmembrane region" description="Helical" evidence="2">
    <location>
        <begin position="248"/>
        <end position="266"/>
    </location>
</feature>
<feature type="transmembrane region" description="Helical" evidence="2">
    <location>
        <begin position="218"/>
        <end position="236"/>
    </location>
</feature>
<sequence length="485" mass="50650">MRWIPVLLTLVLLLVSGPALAEQPQVPPPSGTAQQQNLLQTVFDISRWLNSISRDIARLERGISALALALVMLGFVYGIVQGILGGGLEAIKGAFVRLAVAGLMLSLWTSGFVGNTLDAAMTAARERGTDSVAATLSDAGDSLDALAMRVVPFMGAVGAVKVMTAKTAENAAKNATTRSVASGTSAGSSKVLQYLNWATLLLIPLMLFFFILIEVASFTVEVGVALFPLAAALLVFPKGSAADWFGKWVAAMMGALLIVVLLPVGFKAAVEIGINRPVNQVNAYVDQAVDRLEAVKEKSEDALEQAKQSQKCLIVDPFCALEAKFDAVRTDLSLALQALQTVITAWLLGIILLLAGMAAAAYILFNVERVAMSFVGGFVATGVRQMLGTSSLGGRIYAGRAGGGGGAGTERTVVLPGERALPAGGSPGALPAGGGSLPRPAAYEMQPYSSSIQRYGDDVIEGEWRPVRELPNPSPRGLPPASSDS</sequence>
<comment type="caution">
    <text evidence="4">The sequence shown here is derived from an EMBL/GenBank/DDBJ whole genome shotgun (WGS) entry which is preliminary data.</text>
</comment>
<dbReference type="Proteomes" id="UP000321197">
    <property type="component" value="Unassembled WGS sequence"/>
</dbReference>
<evidence type="ECO:0000313" key="5">
    <source>
        <dbReference type="Proteomes" id="UP000321197"/>
    </source>
</evidence>